<dbReference type="EMBL" id="PXYL01000005">
    <property type="protein sequence ID" value="PSJ61012.1"/>
    <property type="molecule type" value="Genomic_DNA"/>
</dbReference>
<dbReference type="OrthoDB" id="7362478at2"/>
<sequence>MKSMKAPLIAAAMLAASVTASTFTTQAHANGFRVGTLTCAIGGGASFIIGSSKAVACTFQSIDSSFPLETYHGRIDKLGIDVGLTDYGKLVWCVIAPTWDAYLPGRLAGWYVGANAEATAGLGVGANLLVGGLWNTFALQPLSVQGQSGVNAAATAAKLELVSDIQ</sequence>
<reference evidence="2 3" key="1">
    <citation type="submission" date="2018-03" db="EMBL/GenBank/DDBJ databases">
        <title>The draft genome of Mesorhizobium soli JCM 19897.</title>
        <authorList>
            <person name="Li L."/>
            <person name="Liu L."/>
            <person name="Liang L."/>
            <person name="Wang T."/>
            <person name="Zhang X."/>
        </authorList>
    </citation>
    <scope>NUCLEOTIDE SEQUENCE [LARGE SCALE GENOMIC DNA]</scope>
    <source>
        <strain evidence="2 3">JCM 19897</strain>
    </source>
</reference>
<accession>A0A2P7SES6</accession>
<feature type="signal peptide" evidence="1">
    <location>
        <begin position="1"/>
        <end position="29"/>
    </location>
</feature>
<gene>
    <name evidence="2" type="ORF">C7I85_13180</name>
</gene>
<proteinExistence type="predicted"/>
<dbReference type="InterPro" id="IPR009333">
    <property type="entry name" value="DUF992"/>
</dbReference>
<name>A0A2P7SES6_9HYPH</name>
<protein>
    <submittedName>
        <fullName evidence="2">DUF992 domain-containing protein</fullName>
    </submittedName>
</protein>
<dbReference type="AlphaFoldDB" id="A0A2P7SES6"/>
<keyword evidence="1" id="KW-0732">Signal</keyword>
<evidence type="ECO:0000256" key="1">
    <source>
        <dbReference type="SAM" id="SignalP"/>
    </source>
</evidence>
<evidence type="ECO:0000313" key="2">
    <source>
        <dbReference type="EMBL" id="PSJ61012.1"/>
    </source>
</evidence>
<dbReference type="Pfam" id="PF06186">
    <property type="entry name" value="DUF992"/>
    <property type="match status" value="1"/>
</dbReference>
<comment type="caution">
    <text evidence="2">The sequence shown here is derived from an EMBL/GenBank/DDBJ whole genome shotgun (WGS) entry which is preliminary data.</text>
</comment>
<keyword evidence="3" id="KW-1185">Reference proteome</keyword>
<organism evidence="2 3">
    <name type="scientific">Pseudaminobacter soli</name>
    <name type="common">ex Li et al. 2025</name>
    <dbReference type="NCBI Taxonomy" id="1295366"/>
    <lineage>
        <taxon>Bacteria</taxon>
        <taxon>Pseudomonadati</taxon>
        <taxon>Pseudomonadota</taxon>
        <taxon>Alphaproteobacteria</taxon>
        <taxon>Hyphomicrobiales</taxon>
        <taxon>Phyllobacteriaceae</taxon>
        <taxon>Pseudaminobacter</taxon>
    </lineage>
</organism>
<evidence type="ECO:0000313" key="3">
    <source>
        <dbReference type="Proteomes" id="UP000240653"/>
    </source>
</evidence>
<dbReference type="Proteomes" id="UP000240653">
    <property type="component" value="Unassembled WGS sequence"/>
</dbReference>
<feature type="chain" id="PRO_5015154820" evidence="1">
    <location>
        <begin position="30"/>
        <end position="166"/>
    </location>
</feature>